<feature type="domain" description="VOC" evidence="1">
    <location>
        <begin position="3"/>
        <end position="131"/>
    </location>
</feature>
<protein>
    <submittedName>
        <fullName evidence="2">Glyoxalase</fullName>
    </submittedName>
</protein>
<dbReference type="InterPro" id="IPR029068">
    <property type="entry name" value="Glyas_Bleomycin-R_OHBP_Dase"/>
</dbReference>
<dbReference type="PANTHER" id="PTHR36503">
    <property type="entry name" value="BLR2520 PROTEIN"/>
    <property type="match status" value="1"/>
</dbReference>
<dbReference type="InterPro" id="IPR037523">
    <property type="entry name" value="VOC_core"/>
</dbReference>
<dbReference type="Pfam" id="PF22677">
    <property type="entry name" value="Ble-like_N"/>
    <property type="match status" value="1"/>
</dbReference>
<dbReference type="AlphaFoldDB" id="A0A511Z125"/>
<dbReference type="OrthoDB" id="4265398at2"/>
<proteinExistence type="predicted"/>
<dbReference type="PANTHER" id="PTHR36503:SF2">
    <property type="entry name" value="BLR2408 PROTEIN"/>
    <property type="match status" value="1"/>
</dbReference>
<comment type="caution">
    <text evidence="2">The sequence shown here is derived from an EMBL/GenBank/DDBJ whole genome shotgun (WGS) entry which is preliminary data.</text>
</comment>
<reference evidence="2 3" key="1">
    <citation type="submission" date="2019-07" db="EMBL/GenBank/DDBJ databases">
        <title>Whole genome shotgun sequence of Actinotalea fermentans NBRC 105374.</title>
        <authorList>
            <person name="Hosoyama A."/>
            <person name="Uohara A."/>
            <person name="Ohji S."/>
            <person name="Ichikawa N."/>
        </authorList>
    </citation>
    <scope>NUCLEOTIDE SEQUENCE [LARGE SCALE GENOMIC DNA]</scope>
    <source>
        <strain evidence="2 3">NBRC 105374</strain>
    </source>
</reference>
<dbReference type="InterPro" id="IPR053863">
    <property type="entry name" value="Glyoxy/Ble-like_N"/>
</dbReference>
<evidence type="ECO:0000313" key="2">
    <source>
        <dbReference type="EMBL" id="GEN81154.1"/>
    </source>
</evidence>
<dbReference type="EMBL" id="BJYK01000009">
    <property type="protein sequence ID" value="GEN81154.1"/>
    <property type="molecule type" value="Genomic_DNA"/>
</dbReference>
<dbReference type="Proteomes" id="UP000321484">
    <property type="component" value="Unassembled WGS sequence"/>
</dbReference>
<evidence type="ECO:0000313" key="3">
    <source>
        <dbReference type="Proteomes" id="UP000321484"/>
    </source>
</evidence>
<gene>
    <name evidence="2" type="ORF">AFE02nite_28880</name>
</gene>
<dbReference type="Gene3D" id="3.10.180.10">
    <property type="entry name" value="2,3-Dihydroxybiphenyl 1,2-Dioxygenase, domain 1"/>
    <property type="match status" value="1"/>
</dbReference>
<sequence length="146" mass="15482">MRRMVIVNLPVRDLLASAGFYRALGFAVDEEFCEVEAVSVRVSGSVLVMLLSFERYAGFLGAPDDGSPTRPDDVHPQSLTSISTATAAEVDDIYARALAAGGSPRAFVAQGPVHGRSFADPDGHVWELVHLDLEVAVGPGDLRASS</sequence>
<dbReference type="PROSITE" id="PS51819">
    <property type="entry name" value="VOC"/>
    <property type="match status" value="1"/>
</dbReference>
<organism evidence="2 3">
    <name type="scientific">Actinotalea fermentans</name>
    <dbReference type="NCBI Taxonomy" id="43671"/>
    <lineage>
        <taxon>Bacteria</taxon>
        <taxon>Bacillati</taxon>
        <taxon>Actinomycetota</taxon>
        <taxon>Actinomycetes</taxon>
        <taxon>Micrococcales</taxon>
        <taxon>Cellulomonadaceae</taxon>
        <taxon>Actinotalea</taxon>
    </lineage>
</organism>
<accession>A0A511Z125</accession>
<evidence type="ECO:0000259" key="1">
    <source>
        <dbReference type="PROSITE" id="PS51819"/>
    </source>
</evidence>
<dbReference type="SUPFAM" id="SSF54593">
    <property type="entry name" value="Glyoxalase/Bleomycin resistance protein/Dihydroxybiphenyl dioxygenase"/>
    <property type="match status" value="1"/>
</dbReference>
<keyword evidence="3" id="KW-1185">Reference proteome</keyword>
<name>A0A511Z125_9CELL</name>